<protein>
    <recommendedName>
        <fullName evidence="1">DUF6329 domain-containing protein</fullName>
    </recommendedName>
</protein>
<dbReference type="OrthoDB" id="2166284at2"/>
<dbReference type="Pfam" id="PF19854">
    <property type="entry name" value="DUF6329"/>
    <property type="match status" value="1"/>
</dbReference>
<dbReference type="AlphaFoldDB" id="A0A1E3U8M9"/>
<dbReference type="InterPro" id="IPR046292">
    <property type="entry name" value="DUF6329"/>
</dbReference>
<dbReference type="RefSeq" id="WP_069432232.1">
    <property type="nucleotide sequence ID" value="NZ_MEHA01000034.1"/>
</dbReference>
<organism evidence="2 3">
    <name type="scientific">Eisenbergiella tayi</name>
    <dbReference type="NCBI Taxonomy" id="1432052"/>
    <lineage>
        <taxon>Bacteria</taxon>
        <taxon>Bacillati</taxon>
        <taxon>Bacillota</taxon>
        <taxon>Clostridia</taxon>
        <taxon>Lachnospirales</taxon>
        <taxon>Lachnospiraceae</taxon>
        <taxon>Eisenbergiella</taxon>
    </lineage>
</organism>
<comment type="caution">
    <text evidence="2">The sequence shown here is derived from an EMBL/GenBank/DDBJ whole genome shotgun (WGS) entry which is preliminary data.</text>
</comment>
<reference evidence="2 3" key="1">
    <citation type="submission" date="2016-08" db="EMBL/GenBank/DDBJ databases">
        <authorList>
            <person name="Seilhamer J.J."/>
        </authorList>
    </citation>
    <scope>NUCLEOTIDE SEQUENCE [LARGE SCALE GENOMIC DNA]</scope>
    <source>
        <strain evidence="2 3">NML150140-1</strain>
    </source>
</reference>
<evidence type="ECO:0000313" key="3">
    <source>
        <dbReference type="Proteomes" id="UP000094271"/>
    </source>
</evidence>
<dbReference type="Proteomes" id="UP000094271">
    <property type="component" value="Unassembled WGS sequence"/>
</dbReference>
<name>A0A1E3U8M9_9FIRM</name>
<accession>A0A1E3U8M9</accession>
<feature type="domain" description="DUF6329" evidence="1">
    <location>
        <begin position="60"/>
        <end position="95"/>
    </location>
</feature>
<dbReference type="EMBL" id="MEHA01000034">
    <property type="protein sequence ID" value="ODR43544.1"/>
    <property type="molecule type" value="Genomic_DNA"/>
</dbReference>
<evidence type="ECO:0000259" key="1">
    <source>
        <dbReference type="Pfam" id="PF19854"/>
    </source>
</evidence>
<proteinExistence type="predicted"/>
<gene>
    <name evidence="2" type="ORF">BEI59_30390</name>
</gene>
<sequence>MLKLHAFLNRKPSSLLPPPCQVEAVVELDAVSFENLLQRPMDDQPQITAHKSLMRCEEGVEHCVLFLGEGSQDGVLVNSEGYDWARYAAFIPGARMIANSHLEQGISLRDLVTLGLPDHDVYLVHQTADVGFIPAADLASLTDQGKAQFAPLLDARVASIKQGAYGVEVALTGIEPELLTCYDQAVADSQRSTHALEYFM</sequence>
<evidence type="ECO:0000313" key="2">
    <source>
        <dbReference type="EMBL" id="ODR43544.1"/>
    </source>
</evidence>